<dbReference type="PANTHER" id="PTHR30094">
    <property type="entry name" value="BIFUNCTIONAL GLUTATHIONYLSPERMIDINE SYNTHETASE/AMIDASE-RELATED"/>
    <property type="match status" value="1"/>
</dbReference>
<evidence type="ECO:0000313" key="3">
    <source>
        <dbReference type="Proteomes" id="UP001163731"/>
    </source>
</evidence>
<sequence length="208" mass="24327">MKKKIIVILVGLIVIFSANWAVKKFNLNSNYKVGQKLDSFNGVVVYYNGGVNHVEGRNKTVDGYNLGLKYQCVEFVKRYYYEYYHHKMPDSYGHAKDFFDQNLKDGEKNKKKGLLQFKNKSCLKPEENDLIIFSSNLFNRFGHVAIISKVSDKEIEIIQQNPGPFSTSRESFPLEFKDRKWQIKNKRILGWLRKEKTDILQNTIDSIN</sequence>
<name>A0ABT3HU71_9FLAO</name>
<dbReference type="SUPFAM" id="SSF54001">
    <property type="entry name" value="Cysteine proteinases"/>
    <property type="match status" value="1"/>
</dbReference>
<dbReference type="PANTHER" id="PTHR30094:SF0">
    <property type="entry name" value="BIFUNCTIONAL GLUTATHIONYLSPERMIDINE SYNTHETASE_AMIDASE-RELATED"/>
    <property type="match status" value="1"/>
</dbReference>
<dbReference type="InterPro" id="IPR038765">
    <property type="entry name" value="Papain-like_cys_pep_sf"/>
</dbReference>
<evidence type="ECO:0000259" key="1">
    <source>
        <dbReference type="PROSITE" id="PS50911"/>
    </source>
</evidence>
<keyword evidence="3" id="KW-1185">Reference proteome</keyword>
<comment type="caution">
    <text evidence="2">The sequence shown here is derived from an EMBL/GenBank/DDBJ whole genome shotgun (WGS) entry which is preliminary data.</text>
</comment>
<dbReference type="RefSeq" id="WP_264748621.1">
    <property type="nucleotide sequence ID" value="NZ_JAPDHW010000001.1"/>
</dbReference>
<dbReference type="InterPro" id="IPR007921">
    <property type="entry name" value="CHAP_dom"/>
</dbReference>
<dbReference type="EMBL" id="JAPDHW010000001">
    <property type="protein sequence ID" value="MCW3167340.1"/>
    <property type="molecule type" value="Genomic_DNA"/>
</dbReference>
<feature type="domain" description="Peptidase C51" evidence="1">
    <location>
        <begin position="47"/>
        <end position="193"/>
    </location>
</feature>
<dbReference type="InterPro" id="IPR051705">
    <property type="entry name" value="Gsp_Synthetase/Amidase"/>
</dbReference>
<dbReference type="Pfam" id="PF05257">
    <property type="entry name" value="CHAP"/>
    <property type="match status" value="1"/>
</dbReference>
<accession>A0ABT3HU71</accession>
<dbReference type="Proteomes" id="UP001163731">
    <property type="component" value="Unassembled WGS sequence"/>
</dbReference>
<evidence type="ECO:0000313" key="2">
    <source>
        <dbReference type="EMBL" id="MCW3167340.1"/>
    </source>
</evidence>
<organism evidence="2 3">
    <name type="scientific">Chryseobacterium kimseyorum</name>
    <dbReference type="NCBI Taxonomy" id="2984028"/>
    <lineage>
        <taxon>Bacteria</taxon>
        <taxon>Pseudomonadati</taxon>
        <taxon>Bacteroidota</taxon>
        <taxon>Flavobacteriia</taxon>
        <taxon>Flavobacteriales</taxon>
        <taxon>Weeksellaceae</taxon>
        <taxon>Chryseobacterium group</taxon>
        <taxon>Chryseobacterium</taxon>
    </lineage>
</organism>
<gene>
    <name evidence="2" type="ORF">OMO38_02250</name>
</gene>
<dbReference type="PROSITE" id="PS50911">
    <property type="entry name" value="CHAP"/>
    <property type="match status" value="1"/>
</dbReference>
<proteinExistence type="predicted"/>
<reference evidence="2" key="1">
    <citation type="submission" date="2022-10" db="EMBL/GenBank/DDBJ databases">
        <title>Chryseobacterium babae sp. nov. isolated from the gut of the beetle Oryctes rhinoceros, and Chryseobacterium kimseyorum sp. nov., isolated from a stick insect rearing cage.</title>
        <authorList>
            <person name="Shelomi M."/>
            <person name="Han C.-J."/>
            <person name="Chen W.-M."/>
            <person name="Chen H.-K."/>
            <person name="Liaw S.-J."/>
            <person name="Muhle E."/>
            <person name="Clermont D."/>
        </authorList>
    </citation>
    <scope>NUCLEOTIDE SEQUENCE</scope>
    <source>
        <strain evidence="2">09-1422</strain>
    </source>
</reference>
<dbReference type="Gene3D" id="3.90.1720.10">
    <property type="entry name" value="endopeptidase domain like (from Nostoc punctiforme)"/>
    <property type="match status" value="1"/>
</dbReference>
<protein>
    <submittedName>
        <fullName evidence="2">CHAP domain-containing protein</fullName>
    </submittedName>
</protein>